<evidence type="ECO:0000256" key="1">
    <source>
        <dbReference type="ARBA" id="ARBA00004123"/>
    </source>
</evidence>
<evidence type="ECO:0000256" key="5">
    <source>
        <dbReference type="ARBA" id="ARBA00023163"/>
    </source>
</evidence>
<accession>A0AAV1VTC6</accession>
<dbReference type="PANTHER" id="PTHR47995">
    <property type="entry name" value="TRANSCRIPTION FACTOR MYB33-RELATED"/>
    <property type="match status" value="1"/>
</dbReference>
<organism evidence="9 10">
    <name type="scientific">Lupinus luteus</name>
    <name type="common">European yellow lupine</name>
    <dbReference type="NCBI Taxonomy" id="3873"/>
    <lineage>
        <taxon>Eukaryota</taxon>
        <taxon>Viridiplantae</taxon>
        <taxon>Streptophyta</taxon>
        <taxon>Embryophyta</taxon>
        <taxon>Tracheophyta</taxon>
        <taxon>Spermatophyta</taxon>
        <taxon>Magnoliopsida</taxon>
        <taxon>eudicotyledons</taxon>
        <taxon>Gunneridae</taxon>
        <taxon>Pentapetalae</taxon>
        <taxon>rosids</taxon>
        <taxon>fabids</taxon>
        <taxon>Fabales</taxon>
        <taxon>Fabaceae</taxon>
        <taxon>Papilionoideae</taxon>
        <taxon>50 kb inversion clade</taxon>
        <taxon>genistoids sensu lato</taxon>
        <taxon>core genistoids</taxon>
        <taxon>Genisteae</taxon>
        <taxon>Lupinus</taxon>
    </lineage>
</organism>
<dbReference type="PROSITE" id="PS51294">
    <property type="entry name" value="HTH_MYB"/>
    <property type="match status" value="1"/>
</dbReference>
<reference evidence="9 10" key="1">
    <citation type="submission" date="2024-03" db="EMBL/GenBank/DDBJ databases">
        <authorList>
            <person name="Martinez-Hernandez J."/>
        </authorList>
    </citation>
    <scope>NUCLEOTIDE SEQUENCE [LARGE SCALE GENOMIC DNA]</scope>
</reference>
<dbReference type="EMBL" id="CAXHTB010000001">
    <property type="protein sequence ID" value="CAL0300264.1"/>
    <property type="molecule type" value="Genomic_DNA"/>
</dbReference>
<evidence type="ECO:0000259" key="8">
    <source>
        <dbReference type="PROSITE" id="PS51294"/>
    </source>
</evidence>
<dbReference type="Proteomes" id="UP001497480">
    <property type="component" value="Unassembled WGS sequence"/>
</dbReference>
<comment type="caution">
    <text evidence="9">The sequence shown here is derived from an EMBL/GenBank/DDBJ whole genome shotgun (WGS) entry which is preliminary data.</text>
</comment>
<dbReference type="AlphaFoldDB" id="A0AAV1VTC6"/>
<dbReference type="Gene3D" id="1.10.10.60">
    <property type="entry name" value="Homeodomain-like"/>
    <property type="match status" value="1"/>
</dbReference>
<protein>
    <submittedName>
        <fullName evidence="9">Uncharacterized protein</fullName>
    </submittedName>
</protein>
<keyword evidence="5" id="KW-0804">Transcription</keyword>
<keyword evidence="6" id="KW-0539">Nucleus</keyword>
<evidence type="ECO:0000256" key="2">
    <source>
        <dbReference type="ARBA" id="ARBA00022737"/>
    </source>
</evidence>
<feature type="domain" description="Myb-like" evidence="7">
    <location>
        <begin position="1"/>
        <end position="28"/>
    </location>
</feature>
<dbReference type="CDD" id="cd00167">
    <property type="entry name" value="SANT"/>
    <property type="match status" value="1"/>
</dbReference>
<dbReference type="SUPFAM" id="SSF46689">
    <property type="entry name" value="Homeodomain-like"/>
    <property type="match status" value="1"/>
</dbReference>
<feature type="domain" description="HTH myb-type" evidence="8">
    <location>
        <begin position="1"/>
        <end position="32"/>
    </location>
</feature>
<keyword evidence="10" id="KW-1185">Reference proteome</keyword>
<gene>
    <name evidence="9" type="ORF">LLUT_LOCUS1324</name>
</gene>
<dbReference type="GO" id="GO:0005634">
    <property type="term" value="C:nucleus"/>
    <property type="evidence" value="ECO:0007669"/>
    <property type="project" value="UniProtKB-SubCell"/>
</dbReference>
<dbReference type="Pfam" id="PF00249">
    <property type="entry name" value="Myb_DNA-binding"/>
    <property type="match status" value="1"/>
</dbReference>
<sequence length="402" mass="44722">MGNKWARMAAELPGRTDNEIKNFWNTRVKRMQRAGLSIYPADIRQRVLNNNQESLDAGTLPNGSGQHDDVTQIDDFDISNLDFEDYKIDGALSYGPSVFCIPESNMLQQTSDSSHSYNAMSATHPTKRLRMSDVLYNNSLDSHISSAVPLFDQCGNQICEKISDHPRFPSPNDLITDTGQFHGYNFAGSHAALNGNTSSSAPIIGAMKLELPSLQYLENQQGSWGIPPSPLPSLESVDTLIQSPPTDPARPDPVSPQNSGLLEAIIWEAKNLKRSNNNSSKQTPENCILDEAFKSSSLNPCRTECDEQGDLNSPLDQFDYTRINFCSLDWPQSIETTQDHDIRHESVAQFPAYCSGKEKLSKIDLTGPDAIFELDWFDNSIESSEDQYFLKDVLDSCLGEDL</sequence>
<dbReference type="InterPro" id="IPR017930">
    <property type="entry name" value="Myb_dom"/>
</dbReference>
<dbReference type="InterPro" id="IPR001005">
    <property type="entry name" value="SANT/Myb"/>
</dbReference>
<evidence type="ECO:0000256" key="4">
    <source>
        <dbReference type="ARBA" id="ARBA00023125"/>
    </source>
</evidence>
<evidence type="ECO:0000259" key="7">
    <source>
        <dbReference type="PROSITE" id="PS50090"/>
    </source>
</evidence>
<dbReference type="PROSITE" id="PS50090">
    <property type="entry name" value="MYB_LIKE"/>
    <property type="match status" value="1"/>
</dbReference>
<evidence type="ECO:0000256" key="6">
    <source>
        <dbReference type="ARBA" id="ARBA00023242"/>
    </source>
</evidence>
<keyword evidence="4" id="KW-0238">DNA-binding</keyword>
<evidence type="ECO:0000313" key="10">
    <source>
        <dbReference type="Proteomes" id="UP001497480"/>
    </source>
</evidence>
<name>A0AAV1VTC6_LUPLU</name>
<dbReference type="InterPro" id="IPR009057">
    <property type="entry name" value="Homeodomain-like_sf"/>
</dbReference>
<evidence type="ECO:0000256" key="3">
    <source>
        <dbReference type="ARBA" id="ARBA00023015"/>
    </source>
</evidence>
<dbReference type="PANTHER" id="PTHR47995:SF18">
    <property type="entry name" value="TRANSCRIPTION FACTOR MYB65"/>
    <property type="match status" value="1"/>
</dbReference>
<keyword evidence="3" id="KW-0805">Transcription regulation</keyword>
<keyword evidence="2" id="KW-0677">Repeat</keyword>
<dbReference type="GO" id="GO:0003677">
    <property type="term" value="F:DNA binding"/>
    <property type="evidence" value="ECO:0007669"/>
    <property type="project" value="UniProtKB-KW"/>
</dbReference>
<evidence type="ECO:0000313" key="9">
    <source>
        <dbReference type="EMBL" id="CAL0300264.1"/>
    </source>
</evidence>
<comment type="subcellular location">
    <subcellularLocation>
        <location evidence="1">Nucleus</location>
    </subcellularLocation>
</comment>
<proteinExistence type="predicted"/>